<evidence type="ECO:0000313" key="2">
    <source>
        <dbReference type="EMBL" id="PMM59328.1"/>
    </source>
</evidence>
<proteinExistence type="predicted"/>
<protein>
    <recommendedName>
        <fullName evidence="4">EpsG family protein</fullName>
    </recommendedName>
</protein>
<feature type="transmembrane region" description="Helical" evidence="1">
    <location>
        <begin position="337"/>
        <end position="357"/>
    </location>
</feature>
<name>A0A855IRT0_9VIBR</name>
<feature type="transmembrane region" description="Helical" evidence="1">
    <location>
        <begin position="156"/>
        <end position="172"/>
    </location>
</feature>
<keyword evidence="1" id="KW-0812">Transmembrane</keyword>
<reference evidence="3" key="1">
    <citation type="submission" date="2016-07" db="EMBL/GenBank/DDBJ databases">
        <title>Nontailed viruses are major unrecognized killers of bacteria in the ocean.</title>
        <authorList>
            <person name="Kauffman K."/>
            <person name="Hussain F."/>
            <person name="Yang J."/>
            <person name="Arevalo P."/>
            <person name="Brown J."/>
            <person name="Cutler M."/>
            <person name="Kelly L."/>
            <person name="Polz M.F."/>
        </authorList>
    </citation>
    <scope>NUCLEOTIDE SEQUENCE [LARGE SCALE GENOMIC DNA]</scope>
    <source>
        <strain evidence="3">10N.261.48.A1</strain>
    </source>
</reference>
<keyword evidence="1" id="KW-0472">Membrane</keyword>
<organism evidence="2 3">
    <name type="scientific">Vibrio lentus</name>
    <dbReference type="NCBI Taxonomy" id="136468"/>
    <lineage>
        <taxon>Bacteria</taxon>
        <taxon>Pseudomonadati</taxon>
        <taxon>Pseudomonadota</taxon>
        <taxon>Gammaproteobacteria</taxon>
        <taxon>Vibrionales</taxon>
        <taxon>Vibrionaceae</taxon>
        <taxon>Vibrio</taxon>
    </lineage>
</organism>
<keyword evidence="1" id="KW-1133">Transmembrane helix</keyword>
<evidence type="ECO:0008006" key="4">
    <source>
        <dbReference type="Google" id="ProtNLM"/>
    </source>
</evidence>
<sequence length="382" mass="43831">MTKISFDKIYKIYFPLAFFAGIINNIDLSLVATKAHWGLSEWLINYSGGFVRRGLPGEIILKSGFDPRLLSIIISFTALSFLLYYLYKKTKGIFDFYVILSPIFMGVVYYGFGYGILRKDIFLVVVFSLLLINISQKKSSFTGAFLISLGMLTHEMFFFMSVPAITLYLFLTKESLNKYFYFSIYPIVLMLVLVIYKGDESIAITINSSLNNYFISYCPNSCSPSGPQAAISAIGWSTSKGLSLSKQLLSTPLILMYWFLIVIFSSLISIAYFKDKENVDKWILILIFQFISISPLFILGWDFGRWINIWMLTSLIIFINFKYSIPHVSKIKLSDKLTLLKPLLIIIIIPSCCLQLDNYLTYHPSKNIIDYLFHPTIVLLYK</sequence>
<feature type="transmembrane region" description="Helical" evidence="1">
    <location>
        <begin position="179"/>
        <end position="196"/>
    </location>
</feature>
<feature type="transmembrane region" description="Helical" evidence="1">
    <location>
        <begin position="69"/>
        <end position="87"/>
    </location>
</feature>
<feature type="transmembrane region" description="Helical" evidence="1">
    <location>
        <begin position="307"/>
        <end position="325"/>
    </location>
</feature>
<dbReference type="Proteomes" id="UP000235554">
    <property type="component" value="Unassembled WGS sequence"/>
</dbReference>
<feature type="transmembrane region" description="Helical" evidence="1">
    <location>
        <begin position="282"/>
        <end position="301"/>
    </location>
</feature>
<evidence type="ECO:0000313" key="3">
    <source>
        <dbReference type="Proteomes" id="UP000235554"/>
    </source>
</evidence>
<dbReference type="EMBL" id="MCZJ01000013">
    <property type="protein sequence ID" value="PMM59328.1"/>
    <property type="molecule type" value="Genomic_DNA"/>
</dbReference>
<evidence type="ECO:0000256" key="1">
    <source>
        <dbReference type="SAM" id="Phobius"/>
    </source>
</evidence>
<feature type="transmembrane region" description="Helical" evidence="1">
    <location>
        <begin position="93"/>
        <end position="112"/>
    </location>
</feature>
<feature type="transmembrane region" description="Helical" evidence="1">
    <location>
        <begin position="12"/>
        <end position="32"/>
    </location>
</feature>
<feature type="transmembrane region" description="Helical" evidence="1">
    <location>
        <begin position="254"/>
        <end position="273"/>
    </location>
</feature>
<gene>
    <name evidence="2" type="ORF">BCT50_07820</name>
</gene>
<dbReference type="AlphaFoldDB" id="A0A855IRT0"/>
<dbReference type="RefSeq" id="WP_102362514.1">
    <property type="nucleotide sequence ID" value="NZ_MCWT02000001.1"/>
</dbReference>
<accession>A0A855IRT0</accession>
<comment type="caution">
    <text evidence="2">The sequence shown here is derived from an EMBL/GenBank/DDBJ whole genome shotgun (WGS) entry which is preliminary data.</text>
</comment>